<keyword evidence="3" id="KW-0645">Protease</keyword>
<evidence type="ECO:0000313" key="3">
    <source>
        <dbReference type="EMBL" id="MBA2114673.1"/>
    </source>
</evidence>
<dbReference type="PANTHER" id="PTHR46825:SF7">
    <property type="entry name" value="D-ALANYL-D-ALANINE CARBOXYPEPTIDASE"/>
    <property type="match status" value="1"/>
</dbReference>
<dbReference type="InterPro" id="IPR012338">
    <property type="entry name" value="Beta-lactam/transpept-like"/>
</dbReference>
<evidence type="ECO:0000256" key="1">
    <source>
        <dbReference type="SAM" id="SignalP"/>
    </source>
</evidence>
<proteinExistence type="predicted"/>
<keyword evidence="4" id="KW-1185">Reference proteome</keyword>
<dbReference type="AlphaFoldDB" id="A0A7V8V4B2"/>
<dbReference type="InterPro" id="IPR001466">
    <property type="entry name" value="Beta-lactam-related"/>
</dbReference>
<dbReference type="PANTHER" id="PTHR46825">
    <property type="entry name" value="D-ALANYL-D-ALANINE-CARBOXYPEPTIDASE/ENDOPEPTIDASE AMPH"/>
    <property type="match status" value="1"/>
</dbReference>
<keyword evidence="3" id="KW-0121">Carboxypeptidase</keyword>
<dbReference type="GO" id="GO:0009002">
    <property type="term" value="F:serine-type D-Ala-D-Ala carboxypeptidase activity"/>
    <property type="evidence" value="ECO:0007669"/>
    <property type="project" value="UniProtKB-EC"/>
</dbReference>
<feature type="chain" id="PRO_5031296862" evidence="1">
    <location>
        <begin position="25"/>
        <end position="387"/>
    </location>
</feature>
<evidence type="ECO:0000259" key="2">
    <source>
        <dbReference type="Pfam" id="PF00144"/>
    </source>
</evidence>
<dbReference type="Proteomes" id="UP000551616">
    <property type="component" value="Unassembled WGS sequence"/>
</dbReference>
<dbReference type="Gene3D" id="3.40.710.10">
    <property type="entry name" value="DD-peptidase/beta-lactamase superfamily"/>
    <property type="match status" value="1"/>
</dbReference>
<dbReference type="InterPro" id="IPR050491">
    <property type="entry name" value="AmpC-like"/>
</dbReference>
<sequence length="387" mass="42405">MRNLASVVCLLALFSASFVSTCYAKWPANQDALVEKVEQIRRDNAIPGVVVLLRNGDHQWLQAFGVADLKTKQPMQTDMAFRAGSNTKTMTATVILQLVQEGKLKLEDKVSKFFDNVPQGDEVTIADLLDMRSGIANYSEIKSFNQTLDEQPDKTYSPQQLIQLGIEQKAMFKPGSKYFYSNTNYVMLGVLIERMTEMPLEEVFQQRIFTPLKLTRTSMPAKDDNQLPPPFAHGYMFGTNVNSELTEQEQKQAVAGKLLPSDMTLANPSWAWAAGAAISTADDLADYVEVLIGGGLLDESMQAKRLASIRPANPDDPQSAGYGLGIAQMGPMIGHDGSLPGYQSFMGHDPKTGLTMIVLTNLQDTPGGEMAANVIAKDLIQMMAPAK</sequence>
<comment type="caution">
    <text evidence="3">The sequence shown here is derived from an EMBL/GenBank/DDBJ whole genome shotgun (WGS) entry which is preliminary data.</text>
</comment>
<keyword evidence="1" id="KW-0732">Signal</keyword>
<evidence type="ECO:0000313" key="4">
    <source>
        <dbReference type="Proteomes" id="UP000551616"/>
    </source>
</evidence>
<accession>A0A7V8V4B2</accession>
<keyword evidence="3" id="KW-0378">Hydrolase</keyword>
<organism evidence="3 4">
    <name type="scientific">Bremerella alba</name>
    <dbReference type="NCBI Taxonomy" id="980252"/>
    <lineage>
        <taxon>Bacteria</taxon>
        <taxon>Pseudomonadati</taxon>
        <taxon>Planctomycetota</taxon>
        <taxon>Planctomycetia</taxon>
        <taxon>Pirellulales</taxon>
        <taxon>Pirellulaceae</taxon>
        <taxon>Bremerella</taxon>
    </lineage>
</organism>
<feature type="domain" description="Beta-lactamase-related" evidence="2">
    <location>
        <begin position="36"/>
        <end position="372"/>
    </location>
</feature>
<feature type="signal peptide" evidence="1">
    <location>
        <begin position="1"/>
        <end position="24"/>
    </location>
</feature>
<dbReference type="SUPFAM" id="SSF56601">
    <property type="entry name" value="beta-lactamase/transpeptidase-like"/>
    <property type="match status" value="1"/>
</dbReference>
<dbReference type="Pfam" id="PF00144">
    <property type="entry name" value="Beta-lactamase"/>
    <property type="match status" value="1"/>
</dbReference>
<protein>
    <submittedName>
        <fullName evidence="3">D-alanyl-D-alanine carboxypeptidase</fullName>
        <ecNumber evidence="3">3.4.16.4</ecNumber>
    </submittedName>
</protein>
<reference evidence="3 4" key="1">
    <citation type="submission" date="2020-05" db="EMBL/GenBank/DDBJ databases">
        <title>Bremerella alba sp. nov., a novel planctomycete isolated from the surface of the macroalga Fucus spiralis.</title>
        <authorList>
            <person name="Godinho O."/>
            <person name="Botelho R."/>
            <person name="Albuquerque L."/>
            <person name="Wiegand S."/>
            <person name="Da Costa M.S."/>
            <person name="Lobo-Da-Cunha A."/>
            <person name="Jogler C."/>
            <person name="Lage O.M."/>
        </authorList>
    </citation>
    <scope>NUCLEOTIDE SEQUENCE [LARGE SCALE GENOMIC DNA]</scope>
    <source>
        <strain evidence="3 4">FF15</strain>
    </source>
</reference>
<gene>
    <name evidence="3" type="ORF">HOV93_18390</name>
</gene>
<dbReference type="EC" id="3.4.16.4" evidence="3"/>
<name>A0A7V8V4B2_9BACT</name>
<dbReference type="EMBL" id="JABRWO010000004">
    <property type="protein sequence ID" value="MBA2114673.1"/>
    <property type="molecule type" value="Genomic_DNA"/>
</dbReference>